<keyword evidence="9" id="KW-0456">Lyase</keyword>
<dbReference type="EMBL" id="GANP01007127">
    <property type="protein sequence ID" value="JAB77341.1"/>
    <property type="molecule type" value="mRNA"/>
</dbReference>
<organism evidence="13">
    <name type="scientific">Ixodes ricinus</name>
    <name type="common">Common tick</name>
    <name type="synonym">Acarus ricinus</name>
    <dbReference type="NCBI Taxonomy" id="34613"/>
    <lineage>
        <taxon>Eukaryota</taxon>
        <taxon>Metazoa</taxon>
        <taxon>Ecdysozoa</taxon>
        <taxon>Arthropoda</taxon>
        <taxon>Chelicerata</taxon>
        <taxon>Arachnida</taxon>
        <taxon>Acari</taxon>
        <taxon>Parasitiformes</taxon>
        <taxon>Ixodida</taxon>
        <taxon>Ixodoidea</taxon>
        <taxon>Ixodidae</taxon>
        <taxon>Ixodinae</taxon>
        <taxon>Ixodes</taxon>
    </lineage>
</organism>
<dbReference type="GO" id="GO:0016853">
    <property type="term" value="F:isomerase activity"/>
    <property type="evidence" value="ECO:0007669"/>
    <property type="project" value="UniProtKB-KW"/>
</dbReference>
<dbReference type="CDD" id="cd03448">
    <property type="entry name" value="HDE_HSD"/>
    <property type="match status" value="1"/>
</dbReference>
<dbReference type="InterPro" id="IPR020904">
    <property type="entry name" value="Sc_DH/Rdtase_CS"/>
</dbReference>
<dbReference type="InterPro" id="IPR057326">
    <property type="entry name" value="KR_dom"/>
</dbReference>
<dbReference type="PRINTS" id="PR00081">
    <property type="entry name" value="GDHRDH"/>
</dbReference>
<dbReference type="Gene3D" id="3.10.129.10">
    <property type="entry name" value="Hotdog Thioesterase"/>
    <property type="match status" value="1"/>
</dbReference>
<evidence type="ECO:0000256" key="9">
    <source>
        <dbReference type="ARBA" id="ARBA00023239"/>
    </source>
</evidence>
<dbReference type="PANTHER" id="PTHR45024:SF2">
    <property type="entry name" value="SCP2 DOMAIN-CONTAINING PROTEIN"/>
    <property type="match status" value="1"/>
</dbReference>
<feature type="region of interest" description="Disordered" evidence="11">
    <location>
        <begin position="1121"/>
        <end position="1143"/>
    </location>
</feature>
<dbReference type="GO" id="GO:0018812">
    <property type="term" value="F:3-hydroxyacyl-CoA dehydratase activity"/>
    <property type="evidence" value="ECO:0007669"/>
    <property type="project" value="UniProtKB-ARBA"/>
</dbReference>
<evidence type="ECO:0000256" key="8">
    <source>
        <dbReference type="ARBA" id="ARBA00023235"/>
    </source>
</evidence>
<keyword evidence="7" id="KW-0576">Peroxisome</keyword>
<feature type="domain" description="Ketoreductase" evidence="12">
    <location>
        <begin position="8"/>
        <end position="196"/>
    </location>
</feature>
<dbReference type="GO" id="GO:0016491">
    <property type="term" value="F:oxidoreductase activity"/>
    <property type="evidence" value="ECO:0007669"/>
    <property type="project" value="UniProtKB-KW"/>
</dbReference>
<dbReference type="Gene3D" id="3.40.50.720">
    <property type="entry name" value="NAD(P)-binding Rossmann-like Domain"/>
    <property type="match status" value="1"/>
</dbReference>
<accession>V5IG85</accession>
<name>V5IG85_IXORI</name>
<dbReference type="Pfam" id="PF01575">
    <property type="entry name" value="MaoC_dehydratas"/>
    <property type="match status" value="1"/>
</dbReference>
<dbReference type="UniPathway" id="UPA00659"/>
<dbReference type="InterPro" id="IPR051687">
    <property type="entry name" value="Peroxisomal_Beta-Oxidation"/>
</dbReference>
<evidence type="ECO:0000256" key="1">
    <source>
        <dbReference type="ARBA" id="ARBA00004275"/>
    </source>
</evidence>
<proteinExistence type="evidence at transcript level"/>
<keyword evidence="5" id="KW-0560">Oxidoreductase</keyword>
<dbReference type="InterPro" id="IPR002347">
    <property type="entry name" value="SDR_fam"/>
</dbReference>
<comment type="pathway">
    <text evidence="2">Lipid metabolism; fatty acid beta-oxidation.</text>
</comment>
<dbReference type="GO" id="GO:0005777">
    <property type="term" value="C:peroxisome"/>
    <property type="evidence" value="ECO:0007669"/>
    <property type="project" value="UniProtKB-SubCell"/>
</dbReference>
<dbReference type="InterPro" id="IPR002539">
    <property type="entry name" value="MaoC-like_dom"/>
</dbReference>
<feature type="region of interest" description="Disordered" evidence="11">
    <location>
        <begin position="1061"/>
        <end position="1087"/>
    </location>
</feature>
<reference evidence="13" key="1">
    <citation type="journal article" date="2015" name="Sci. Rep.">
        <title>Tissue- and time-dependent transcription in Ixodes ricinus salivary glands and midguts when blood feeding on the vertebrate host.</title>
        <authorList>
            <person name="Kotsyfakis M."/>
            <person name="Schwarz A."/>
            <person name="Erhart J."/>
            <person name="Ribeiro J.M."/>
        </authorList>
    </citation>
    <scope>NUCLEOTIDE SEQUENCE</scope>
    <source>
        <tissue evidence="13">Salivary gland and midgut</tissue>
    </source>
</reference>
<dbReference type="PROSITE" id="PS00061">
    <property type="entry name" value="ADH_SHORT"/>
    <property type="match status" value="1"/>
</dbReference>
<feature type="region of interest" description="Disordered" evidence="11">
    <location>
        <begin position="874"/>
        <end position="893"/>
    </location>
</feature>
<protein>
    <recommendedName>
        <fullName evidence="10">Peroxisomal multifunctional enzyme type 2</fullName>
    </recommendedName>
</protein>
<dbReference type="InterPro" id="IPR003033">
    <property type="entry name" value="SCP2_sterol-bd_dom"/>
</dbReference>
<dbReference type="AlphaFoldDB" id="V5IG85"/>
<dbReference type="InterPro" id="IPR036291">
    <property type="entry name" value="NAD(P)-bd_dom_sf"/>
</dbReference>
<evidence type="ECO:0000256" key="11">
    <source>
        <dbReference type="SAM" id="MobiDB-lite"/>
    </source>
</evidence>
<dbReference type="SUPFAM" id="SSF51735">
    <property type="entry name" value="NAD(P)-binding Rossmann-fold domains"/>
    <property type="match status" value="1"/>
</dbReference>
<dbReference type="InterPro" id="IPR029069">
    <property type="entry name" value="HotDog_dom_sf"/>
</dbReference>
<dbReference type="Pfam" id="PF22622">
    <property type="entry name" value="MFE-2_hydrat-2_N"/>
    <property type="match status" value="1"/>
</dbReference>
<evidence type="ECO:0000256" key="5">
    <source>
        <dbReference type="ARBA" id="ARBA00023002"/>
    </source>
</evidence>
<evidence type="ECO:0000256" key="7">
    <source>
        <dbReference type="ARBA" id="ARBA00023140"/>
    </source>
</evidence>
<dbReference type="SUPFAM" id="SSF55718">
    <property type="entry name" value="SCP-like"/>
    <property type="match status" value="3"/>
</dbReference>
<dbReference type="Gene3D" id="1.10.287.4290">
    <property type="match status" value="1"/>
</dbReference>
<evidence type="ECO:0000256" key="4">
    <source>
        <dbReference type="ARBA" id="ARBA00022832"/>
    </source>
</evidence>
<evidence type="ECO:0000256" key="10">
    <source>
        <dbReference type="ARBA" id="ARBA00073497"/>
    </source>
</evidence>
<comment type="similarity">
    <text evidence="3">Belongs to the short-chain dehydrogenases/reductases (SDR) family.</text>
</comment>
<sequence>MALRFDGKVVLVTGAGGGLGRDYALLFAERGASVVVNDLGGSRSGEGQSSSAADKVVEEIKAKGGKAVADYNSVEDGDKVVKTAIDNFGRIDILVNNAGILRDKAFVNMTPEEWDLIHRVHLRGSFLVTRAAWPYFRKQGYGKVIMTASGAGIFGNFGQANYGSAKLGLLGLSNTLAIEGKKYNISVNTIVPLAGSRLTEDIFPPEVFQQLQPSFVSPVVVWLCHESCPESGGVFEAAGGFVGRYQWHRSKGKAFLKGDTMTPEKVRDSWDQITDMKGARAMASVHDQTKSLIEVLSGQTPPDEQASTRPEAGAHDPSLFTYSADTAILYALSVGVSTEEKDHLRFLFEGSEGFSVLPSFGVLPAMAAVFGSPALHQETQRLNVDPTRMLHGEQYLELFRPIPPSGVLKTDVKVVDVLDKGSGALLIADADTFDEHGERLLYTQWSVFFVGSGNFGGKRSTDKARPLPAMPSRKPDAVAVEKTSVDQAALYRLCGDKNPLHIDPSFSAAGGFPKPILHGLCSFGYATRHVLRQYAGNDVRRFKSIQARFTGPVVPGQSIRTEMWKEGNRVLFQCSVPESKKQIISGGCVELHEAVPASPAAYSGSPMPAVDDVELKTDLVFAGMAARVEDMPHLASKVKAVYEYNILVKGKPAAVWTLDLKNEQGAVYKGSPKTGKANCIITIEDDDMFNMAVGQLDPQRAFMTGRLKVKGNLMLMQKLRELLKPPSDPAPPKQAAQPAAPAQQQQPLKSDVIFSSMEKKIAKNPDLASSVKTVFQWDIKKDGQLVKQHTLDLKNGQGAVYSGTPKQGKADCTFVMEDDILHDIYTGKLDAQRAFMTGKMKITGNVLASQKLQDLWEQDKEEEEPGQELADLVAASSQGDDDRPPLPSEPPNTIKSDFIFGIFTEYQKHEPQIANLVKTIYHWIILKDGKKATEWTVDLKTGSGDLYKGPPKGIKADVTITIDDEDVIQLMLGKLNPQKAFMQGRLKIRGNIMLTQRFNQLWQEILKSGRVLELKLMSPLLSDGQPLSPDLWSDCAFFLLTKKLAHLPELATTGAGGVRVAHPQGWRAGQPLDPGPKERRGSGVPWRSQGRACRLHHQHGRRHLCPPGGRKDHPTAGIFQVRQGGREPSPRRQGPPTLPDSGQALIWLQGGLSTPYSILRNS</sequence>
<dbReference type="FunFam" id="3.40.50.720:FF:000185">
    <property type="entry name" value="peroxisomal multifunctional enzyme type 2"/>
    <property type="match status" value="1"/>
</dbReference>
<keyword evidence="8" id="KW-0413">Isomerase</keyword>
<dbReference type="Pfam" id="PF00106">
    <property type="entry name" value="adh_short"/>
    <property type="match status" value="1"/>
</dbReference>
<dbReference type="Pfam" id="PF02036">
    <property type="entry name" value="SCP2"/>
    <property type="match status" value="3"/>
</dbReference>
<evidence type="ECO:0000256" key="3">
    <source>
        <dbReference type="ARBA" id="ARBA00006484"/>
    </source>
</evidence>
<dbReference type="GO" id="GO:0006635">
    <property type="term" value="P:fatty acid beta-oxidation"/>
    <property type="evidence" value="ECO:0007669"/>
    <property type="project" value="UniProtKB-UniPathway"/>
</dbReference>
<evidence type="ECO:0000259" key="12">
    <source>
        <dbReference type="SMART" id="SM00822"/>
    </source>
</evidence>
<keyword evidence="6" id="KW-0443">Lipid metabolism</keyword>
<dbReference type="PRINTS" id="PR00080">
    <property type="entry name" value="SDRFAMILY"/>
</dbReference>
<evidence type="ECO:0000256" key="6">
    <source>
        <dbReference type="ARBA" id="ARBA00023098"/>
    </source>
</evidence>
<evidence type="ECO:0000313" key="13">
    <source>
        <dbReference type="EMBL" id="JAB77341.1"/>
    </source>
</evidence>
<dbReference type="Gene3D" id="3.30.1050.10">
    <property type="entry name" value="SCP2 sterol-binding domain"/>
    <property type="match status" value="3"/>
</dbReference>
<dbReference type="InterPro" id="IPR054357">
    <property type="entry name" value="MFE-2_N"/>
</dbReference>
<evidence type="ECO:0000256" key="2">
    <source>
        <dbReference type="ARBA" id="ARBA00005005"/>
    </source>
</evidence>
<dbReference type="CDD" id="cd05353">
    <property type="entry name" value="hydroxyacyl-CoA-like_DH_SDR_c-like"/>
    <property type="match status" value="1"/>
</dbReference>
<dbReference type="InterPro" id="IPR036527">
    <property type="entry name" value="SCP2_sterol-bd_dom_sf"/>
</dbReference>
<dbReference type="PANTHER" id="PTHR45024">
    <property type="entry name" value="DEHYDROGENASES, SHORT CHAIN"/>
    <property type="match status" value="1"/>
</dbReference>
<feature type="region of interest" description="Disordered" evidence="11">
    <location>
        <begin position="723"/>
        <end position="747"/>
    </location>
</feature>
<comment type="subcellular location">
    <subcellularLocation>
        <location evidence="1">Peroxisome</location>
    </subcellularLocation>
</comment>
<keyword evidence="4" id="KW-0276">Fatty acid metabolism</keyword>
<feature type="compositionally biased region" description="Low complexity" evidence="11">
    <location>
        <begin position="733"/>
        <end position="747"/>
    </location>
</feature>
<dbReference type="SUPFAM" id="SSF54637">
    <property type="entry name" value="Thioesterase/thiol ester dehydrase-isomerase"/>
    <property type="match status" value="2"/>
</dbReference>
<dbReference type="SMART" id="SM00822">
    <property type="entry name" value="PKS_KR"/>
    <property type="match status" value="1"/>
</dbReference>
<dbReference type="FunFam" id="3.10.129.10:FF:000013">
    <property type="entry name" value="Peroxisomal multifunctional enzyme type 2"/>
    <property type="match status" value="1"/>
</dbReference>